<evidence type="ECO:0000313" key="2">
    <source>
        <dbReference type="EMBL" id="PQJ83344.1"/>
    </source>
</evidence>
<dbReference type="Pfam" id="PF19510">
    <property type="entry name" value="DUF6044"/>
    <property type="match status" value="1"/>
</dbReference>
<sequence length="567" mass="65649">MFYLGNDKRISALALFLFSSLLIIFLITQILPWENAIITVHDNLDSNHVYYKTLMESGLLYSGGDLDSFLELDRNTFPSELNLATQLYNIFPPLTAYYSILILKVLIAVTGMYLCLTSDLIKLDKTVAFGVGCAFAVLPGHPASYLAQSSVPLIFYMVYFGFKVNNLKMYIASLFVLFSLSFLSSLFLYGVFVLITLSFLFLFLFLLKYEKSSRIAISIIILSLGFIISEYRIFELQLFGGYVSLREEILRAPQLFLNTFINIITKGQYHSEIFAINVYYVASIIIIFYVLNYFLFKRKLSEGRGKLILLLLSLYVIFAVIASFSHTAFFYSMAENYKLISLLNWSRFTFIMSFFLYIMLGVLLCDFNKFLSLLFVILLISFNMMKPAVYNDFKKNFDNMTGESNQKYVTYKEFYGEEVFSNLKNKINYNHENSLAVGFYPSVLKYNKISTLDGYFSYAPLSRKHLFRTLISPQLESNIIQKSSFDNWGARMYAFEDSNNFKKTNKYGDCEPIELKLDMNVFKSIGGEYIFSICKLKNMKELGLTKVSEAFWRPYSMLYLYKIKNKL</sequence>
<comment type="caution">
    <text evidence="2">The sequence shown here is derived from an EMBL/GenBank/DDBJ whole genome shotgun (WGS) entry which is preliminary data.</text>
</comment>
<keyword evidence="1" id="KW-0472">Membrane</keyword>
<feature type="transmembrane region" description="Helical" evidence="1">
    <location>
        <begin position="215"/>
        <end position="234"/>
    </location>
</feature>
<feature type="transmembrane region" description="Helical" evidence="1">
    <location>
        <begin position="96"/>
        <end position="116"/>
    </location>
</feature>
<evidence type="ECO:0000313" key="3">
    <source>
        <dbReference type="Proteomes" id="UP000239263"/>
    </source>
</evidence>
<dbReference type="RefSeq" id="WP_105056764.1">
    <property type="nucleotide sequence ID" value="NZ_CAWNRT010000003.1"/>
</dbReference>
<feature type="transmembrane region" description="Helical" evidence="1">
    <location>
        <begin position="345"/>
        <end position="364"/>
    </location>
</feature>
<gene>
    <name evidence="2" type="ORF">BTO22_18320</name>
</gene>
<feature type="transmembrane region" description="Helical" evidence="1">
    <location>
        <begin position="170"/>
        <end position="203"/>
    </location>
</feature>
<dbReference type="Proteomes" id="UP000239263">
    <property type="component" value="Unassembled WGS sequence"/>
</dbReference>
<dbReference type="EMBL" id="MSCO01000003">
    <property type="protein sequence ID" value="PQJ83344.1"/>
    <property type="molecule type" value="Genomic_DNA"/>
</dbReference>
<proteinExistence type="predicted"/>
<keyword evidence="1" id="KW-1133">Transmembrane helix</keyword>
<feature type="transmembrane region" description="Helical" evidence="1">
    <location>
        <begin position="308"/>
        <end position="333"/>
    </location>
</feature>
<evidence type="ECO:0000256" key="1">
    <source>
        <dbReference type="SAM" id="Phobius"/>
    </source>
</evidence>
<dbReference type="OrthoDB" id="2349131at2"/>
<feature type="transmembrane region" description="Helical" evidence="1">
    <location>
        <begin position="128"/>
        <end position="158"/>
    </location>
</feature>
<name>A0A2S7X0I3_9GAMM</name>
<feature type="transmembrane region" description="Helical" evidence="1">
    <location>
        <begin position="371"/>
        <end position="390"/>
    </location>
</feature>
<feature type="transmembrane region" description="Helical" evidence="1">
    <location>
        <begin position="278"/>
        <end position="296"/>
    </location>
</feature>
<dbReference type="AlphaFoldDB" id="A0A2S7X0I3"/>
<feature type="transmembrane region" description="Helical" evidence="1">
    <location>
        <begin position="12"/>
        <end position="31"/>
    </location>
</feature>
<accession>A0A2S7X0I3</accession>
<reference evidence="2 3" key="1">
    <citation type="submission" date="2016-12" db="EMBL/GenBank/DDBJ databases">
        <title>Diversity of luminous bacteria.</title>
        <authorList>
            <person name="Yoshizawa S."/>
            <person name="Kogure K."/>
        </authorList>
    </citation>
    <scope>NUCLEOTIDE SEQUENCE [LARGE SCALE GENOMIC DNA]</scope>
    <source>
        <strain evidence="2 3">ATCC 33715</strain>
    </source>
</reference>
<evidence type="ECO:0008006" key="4">
    <source>
        <dbReference type="Google" id="ProtNLM"/>
    </source>
</evidence>
<keyword evidence="1" id="KW-0812">Transmembrane</keyword>
<protein>
    <recommendedName>
        <fullName evidence="4">Glycosyltransferase RgtA/B/C/D-like domain-containing protein</fullName>
    </recommendedName>
</protein>
<organism evidence="2 3">
    <name type="scientific">Aliivibrio sifiae</name>
    <dbReference type="NCBI Taxonomy" id="566293"/>
    <lineage>
        <taxon>Bacteria</taxon>
        <taxon>Pseudomonadati</taxon>
        <taxon>Pseudomonadota</taxon>
        <taxon>Gammaproteobacteria</taxon>
        <taxon>Vibrionales</taxon>
        <taxon>Vibrionaceae</taxon>
        <taxon>Aliivibrio</taxon>
    </lineage>
</organism>
<dbReference type="InterPro" id="IPR046107">
    <property type="entry name" value="DUF6044"/>
</dbReference>